<reference evidence="4 5" key="1">
    <citation type="journal article" date="2024" name="Arch. Microbiol.">
        <title>Corallococcus caeni sp. nov., a novel myxobacterium isolated from activated sludge.</title>
        <authorList>
            <person name="Tomita S."/>
            <person name="Nakai R."/>
            <person name="Kuroda K."/>
            <person name="Kurashita H."/>
            <person name="Hatamoto M."/>
            <person name="Yamaguchi T."/>
            <person name="Narihiro T."/>
        </authorList>
    </citation>
    <scope>NUCLEOTIDE SEQUENCE [LARGE SCALE GENOMIC DNA]</scope>
    <source>
        <strain evidence="4 5">NO1</strain>
    </source>
</reference>
<dbReference type="InterPro" id="IPR001789">
    <property type="entry name" value="Sig_transdc_resp-reg_receiver"/>
</dbReference>
<feature type="domain" description="Response regulatory" evidence="3">
    <location>
        <begin position="19"/>
        <end position="135"/>
    </location>
</feature>
<evidence type="ECO:0000259" key="3">
    <source>
        <dbReference type="PROSITE" id="PS50110"/>
    </source>
</evidence>
<sequence>MAYEGPRGTMAGNAQAPFHILLVEDEPVIRELVRSMLSDGAVDVVCAANGIEGLKLARDRTFHLILMDVVLPQLDGVSVCRILKSDPVTAKVPLYMLTAKAKKADVESATQAGADGYIHKPFRGAELMDLVERLRAARTAAD</sequence>
<feature type="modified residue" description="4-aspartylphosphate" evidence="2">
    <location>
        <position position="68"/>
    </location>
</feature>
<dbReference type="Pfam" id="PF00072">
    <property type="entry name" value="Response_reg"/>
    <property type="match status" value="1"/>
</dbReference>
<dbReference type="PANTHER" id="PTHR44591">
    <property type="entry name" value="STRESS RESPONSE REGULATOR PROTEIN 1"/>
    <property type="match status" value="1"/>
</dbReference>
<protein>
    <recommendedName>
        <fullName evidence="3">Response regulatory domain-containing protein</fullName>
    </recommendedName>
</protein>
<dbReference type="EMBL" id="BTTX01000006">
    <property type="protein sequence ID" value="GMU09847.1"/>
    <property type="molecule type" value="Genomic_DNA"/>
</dbReference>
<evidence type="ECO:0000256" key="1">
    <source>
        <dbReference type="ARBA" id="ARBA00022553"/>
    </source>
</evidence>
<gene>
    <name evidence="4" type="ORF">ASNO1_61010</name>
</gene>
<name>A0ABQ6R183_9BACT</name>
<evidence type="ECO:0000256" key="2">
    <source>
        <dbReference type="PROSITE-ProRule" id="PRU00169"/>
    </source>
</evidence>
<evidence type="ECO:0000313" key="4">
    <source>
        <dbReference type="EMBL" id="GMU09847.1"/>
    </source>
</evidence>
<dbReference type="Gene3D" id="3.40.50.2300">
    <property type="match status" value="1"/>
</dbReference>
<organism evidence="4 5">
    <name type="scientific">Corallococcus caeni</name>
    <dbReference type="NCBI Taxonomy" id="3082388"/>
    <lineage>
        <taxon>Bacteria</taxon>
        <taxon>Pseudomonadati</taxon>
        <taxon>Myxococcota</taxon>
        <taxon>Myxococcia</taxon>
        <taxon>Myxococcales</taxon>
        <taxon>Cystobacterineae</taxon>
        <taxon>Myxococcaceae</taxon>
        <taxon>Corallococcus</taxon>
    </lineage>
</organism>
<accession>A0ABQ6R183</accession>
<comment type="caution">
    <text evidence="4">The sequence shown here is derived from an EMBL/GenBank/DDBJ whole genome shotgun (WGS) entry which is preliminary data.</text>
</comment>
<dbReference type="PANTHER" id="PTHR44591:SF3">
    <property type="entry name" value="RESPONSE REGULATORY DOMAIN-CONTAINING PROTEIN"/>
    <property type="match status" value="1"/>
</dbReference>
<proteinExistence type="predicted"/>
<keyword evidence="1 2" id="KW-0597">Phosphoprotein</keyword>
<dbReference type="InterPro" id="IPR011006">
    <property type="entry name" value="CheY-like_superfamily"/>
</dbReference>
<dbReference type="Proteomes" id="UP001342631">
    <property type="component" value="Unassembled WGS sequence"/>
</dbReference>
<keyword evidence="5" id="KW-1185">Reference proteome</keyword>
<dbReference type="SUPFAM" id="SSF52172">
    <property type="entry name" value="CheY-like"/>
    <property type="match status" value="1"/>
</dbReference>
<evidence type="ECO:0000313" key="5">
    <source>
        <dbReference type="Proteomes" id="UP001342631"/>
    </source>
</evidence>
<dbReference type="SMART" id="SM00448">
    <property type="entry name" value="REC"/>
    <property type="match status" value="1"/>
</dbReference>
<dbReference type="InterPro" id="IPR050595">
    <property type="entry name" value="Bact_response_regulator"/>
</dbReference>
<dbReference type="PROSITE" id="PS50110">
    <property type="entry name" value="RESPONSE_REGULATORY"/>
    <property type="match status" value="1"/>
</dbReference>